<protein>
    <submittedName>
        <fullName evidence="1">Uncharacterized protein</fullName>
    </submittedName>
</protein>
<comment type="caution">
    <text evidence="1">The sequence shown here is derived from an EMBL/GenBank/DDBJ whole genome shotgun (WGS) entry which is preliminary data.</text>
</comment>
<dbReference type="EMBL" id="CM037160">
    <property type="protein sequence ID" value="KAH7840629.1"/>
    <property type="molecule type" value="Genomic_DNA"/>
</dbReference>
<evidence type="ECO:0000313" key="1">
    <source>
        <dbReference type="EMBL" id="KAH7840629.1"/>
    </source>
</evidence>
<keyword evidence="2" id="KW-1185">Reference proteome</keyword>
<name>A0ACB7XII8_9ERIC</name>
<proteinExistence type="predicted"/>
<dbReference type="Proteomes" id="UP000828048">
    <property type="component" value="Chromosome 10"/>
</dbReference>
<evidence type="ECO:0000313" key="2">
    <source>
        <dbReference type="Proteomes" id="UP000828048"/>
    </source>
</evidence>
<reference evidence="1 2" key="1">
    <citation type="journal article" date="2021" name="Hortic Res">
        <title>High-quality reference genome and annotation aids understanding of berry development for evergreen blueberry (Vaccinium darrowii).</title>
        <authorList>
            <person name="Yu J."/>
            <person name="Hulse-Kemp A.M."/>
            <person name="Babiker E."/>
            <person name="Staton M."/>
        </authorList>
    </citation>
    <scope>NUCLEOTIDE SEQUENCE [LARGE SCALE GENOMIC DNA]</scope>
    <source>
        <strain evidence="2">cv. NJ 8807/NJ 8810</strain>
        <tissue evidence="1">Young leaf</tissue>
    </source>
</reference>
<organism evidence="1 2">
    <name type="scientific">Vaccinium darrowii</name>
    <dbReference type="NCBI Taxonomy" id="229202"/>
    <lineage>
        <taxon>Eukaryota</taxon>
        <taxon>Viridiplantae</taxon>
        <taxon>Streptophyta</taxon>
        <taxon>Embryophyta</taxon>
        <taxon>Tracheophyta</taxon>
        <taxon>Spermatophyta</taxon>
        <taxon>Magnoliopsida</taxon>
        <taxon>eudicotyledons</taxon>
        <taxon>Gunneridae</taxon>
        <taxon>Pentapetalae</taxon>
        <taxon>asterids</taxon>
        <taxon>Ericales</taxon>
        <taxon>Ericaceae</taxon>
        <taxon>Vaccinioideae</taxon>
        <taxon>Vaccinieae</taxon>
        <taxon>Vaccinium</taxon>
    </lineage>
</organism>
<gene>
    <name evidence="1" type="ORF">Vadar_019436</name>
</gene>
<sequence length="234" mass="26136">MWNSFVLLLHSYRFLVKLLSFVSKIQDCHQTPQPTFHKDSAVDVGSAGGTFAANQSERNPSAWSRRDGNQRPMKMDFNIPLTEHVPRVLPKDEDPSLVKRNKRMLGELLGTLEGHIKVLSRMKQTCGGASHSTFSTHTEKVPQQSPPPTNTGVDKSISSFSAGSCRRTKKCPDETKRDTNRSICAFRQSSALTDRTGPMLHYNKKEKEVIGDTATKSNVTHVHKKGNLQPSIEH</sequence>
<accession>A0ACB7XII8</accession>